<dbReference type="InterPro" id="IPR043749">
    <property type="entry name" value="DUF5694"/>
</dbReference>
<accession>A0ABV4P5I2</accession>
<protein>
    <submittedName>
        <fullName evidence="1">DUF5694 domain-containing protein</fullName>
    </submittedName>
</protein>
<evidence type="ECO:0000313" key="1">
    <source>
        <dbReference type="EMBL" id="MFA0813240.1"/>
    </source>
</evidence>
<keyword evidence="2" id="KW-1185">Reference proteome</keyword>
<comment type="caution">
    <text evidence="1">The sequence shown here is derived from an EMBL/GenBank/DDBJ whole genome shotgun (WGS) entry which is preliminary data.</text>
</comment>
<evidence type="ECO:0000313" key="2">
    <source>
        <dbReference type="Proteomes" id="UP001569428"/>
    </source>
</evidence>
<dbReference type="Proteomes" id="UP001569428">
    <property type="component" value="Unassembled WGS sequence"/>
</dbReference>
<reference evidence="1 2" key="1">
    <citation type="submission" date="2024-08" db="EMBL/GenBank/DDBJ databases">
        <authorList>
            <person name="Ishaq N."/>
        </authorList>
    </citation>
    <scope>NUCLEOTIDE SEQUENCE [LARGE SCALE GENOMIC DNA]</scope>
    <source>
        <strain evidence="1 2">DSM 18651</strain>
    </source>
</reference>
<name>A0ABV4P5I2_9GAMM</name>
<organism evidence="1 2">
    <name type="scientific">Microbulbifer epialgicus</name>
    <dbReference type="NCBI Taxonomy" id="393907"/>
    <lineage>
        <taxon>Bacteria</taxon>
        <taxon>Pseudomonadati</taxon>
        <taxon>Pseudomonadota</taxon>
        <taxon>Gammaproteobacteria</taxon>
        <taxon>Cellvibrionales</taxon>
        <taxon>Microbulbiferaceae</taxon>
        <taxon>Microbulbifer</taxon>
    </lineage>
</organism>
<sequence>MKNIFKALFILTTITACNANRAQETSVESMRADKPAKVMMLGVFHFRNPGLDLIKSDQINVLTNESQSYIKRLTTELGKQKPTHVLAECEPSEQDSINENYKNYIDGLYQLNSNETEQLGFRIAKTAGLANIICYDDMQIHNRQWTTRAYMEGADPYRYEEHADFLKEFKRKTDEAHKSLSLKELLKLTNDIEHDKLNMNLSIRNNDVKAGNIYLGAEGNASWWHRNFRMYANIQKVAQPGTKVIIIGGQGHTAILKILLSADLQRQAWDINEYL</sequence>
<gene>
    <name evidence="1" type="ORF">ACCI49_20265</name>
</gene>
<dbReference type="PROSITE" id="PS51257">
    <property type="entry name" value="PROKAR_LIPOPROTEIN"/>
    <property type="match status" value="1"/>
</dbReference>
<dbReference type="Pfam" id="PF18950">
    <property type="entry name" value="DUF5694"/>
    <property type="match status" value="1"/>
</dbReference>
<proteinExistence type="predicted"/>
<dbReference type="RefSeq" id="WP_371841024.1">
    <property type="nucleotide sequence ID" value="NZ_JBGMEK010000079.1"/>
</dbReference>
<dbReference type="EMBL" id="JBGMEK010000079">
    <property type="protein sequence ID" value="MFA0813240.1"/>
    <property type="molecule type" value="Genomic_DNA"/>
</dbReference>